<dbReference type="PROSITE" id="PS50026">
    <property type="entry name" value="EGF_3"/>
    <property type="match status" value="17"/>
</dbReference>
<dbReference type="SUPFAM" id="SSF57184">
    <property type="entry name" value="Growth factor receptor domain"/>
    <property type="match status" value="1"/>
</dbReference>
<dbReference type="InterPro" id="IPR013032">
    <property type="entry name" value="EGF-like_CS"/>
</dbReference>
<feature type="signal peptide" evidence="20">
    <location>
        <begin position="1"/>
        <end position="25"/>
    </location>
</feature>
<feature type="domain" description="EGF-like" evidence="21">
    <location>
        <begin position="2171"/>
        <end position="2207"/>
    </location>
</feature>
<comment type="subcellular location">
    <subcellularLocation>
        <location evidence="2">Apical cell membrane</location>
        <topology evidence="2">Single-pass type I membrane protein</topology>
    </subcellularLocation>
    <subcellularLocation>
        <location evidence="1">Secreted</location>
        <location evidence="1">Extracellular space</location>
    </subcellularLocation>
</comment>
<feature type="domain" description="EGF-like" evidence="21">
    <location>
        <begin position="2247"/>
        <end position="2283"/>
    </location>
</feature>
<feature type="domain" description="EGF-like" evidence="21">
    <location>
        <begin position="2400"/>
        <end position="2436"/>
    </location>
</feature>
<dbReference type="FunFam" id="2.10.25.10:FF:000066">
    <property type="entry name" value="FAT atypical cadherin 4"/>
    <property type="match status" value="1"/>
</dbReference>
<dbReference type="GO" id="GO:0051049">
    <property type="term" value="P:regulation of transport"/>
    <property type="evidence" value="ECO:0007669"/>
    <property type="project" value="UniProtKB-ARBA"/>
</dbReference>
<evidence type="ECO:0000256" key="6">
    <source>
        <dbReference type="ARBA" id="ARBA00022525"/>
    </source>
</evidence>
<dbReference type="GO" id="GO:0005911">
    <property type="term" value="C:cell-cell junction"/>
    <property type="evidence" value="ECO:0007669"/>
    <property type="project" value="UniProtKB-ARBA"/>
</dbReference>
<dbReference type="GO" id="GO:0051093">
    <property type="term" value="P:negative regulation of developmental process"/>
    <property type="evidence" value="ECO:0007669"/>
    <property type="project" value="UniProtKB-ARBA"/>
</dbReference>
<dbReference type="GO" id="GO:0048598">
    <property type="term" value="P:embryonic morphogenesis"/>
    <property type="evidence" value="ECO:0007669"/>
    <property type="project" value="UniProtKB-ARBA"/>
</dbReference>
<comment type="caution">
    <text evidence="19">Lacks conserved residue(s) required for the propagation of feature annotation.</text>
</comment>
<dbReference type="InterPro" id="IPR009030">
    <property type="entry name" value="Growth_fac_rcpt_cys_sf"/>
</dbReference>
<dbReference type="Gene3D" id="2.10.25.10">
    <property type="entry name" value="Laminin"/>
    <property type="match status" value="17"/>
</dbReference>
<gene>
    <name evidence="22" type="primary">surfin2656</name>
</gene>
<feature type="domain" description="EGF-like" evidence="21">
    <location>
        <begin position="186"/>
        <end position="222"/>
    </location>
</feature>
<dbReference type="FunFam" id="2.10.25.10:FF:000434">
    <property type="entry name" value="Predicted protein"/>
    <property type="match status" value="1"/>
</dbReference>
<name>Q9GNU3_PARLI</name>
<accession>Q9GNU3</accession>
<dbReference type="GO" id="GO:0009967">
    <property type="term" value="P:positive regulation of signal transduction"/>
    <property type="evidence" value="ECO:0007669"/>
    <property type="project" value="UniProtKB-ARBA"/>
</dbReference>
<keyword evidence="9" id="KW-0812">Transmembrane</keyword>
<reference evidence="22" key="1">
    <citation type="journal article" date="2001" name="J. Biol. Chem.">
        <title>Characterization of fibrosurfin, an interfibrillar component of sea urchin catch connective tissues.</title>
        <authorList>
            <person name="Cluzel C."/>
            <person name="Lethias C."/>
            <person name="Humbert F."/>
            <person name="Garrone R."/>
            <person name="Exposito J.Y."/>
        </authorList>
    </citation>
    <scope>NUCLEOTIDE SEQUENCE</scope>
    <source>
        <tissue evidence="22">Adult test</tissue>
    </source>
</reference>
<dbReference type="InterPro" id="IPR018097">
    <property type="entry name" value="EGF_Ca-bd_CS"/>
</dbReference>
<dbReference type="FunFam" id="2.10.25.10:FF:000006">
    <property type="entry name" value="Versican core protein-like isoform 1"/>
    <property type="match status" value="1"/>
</dbReference>
<evidence type="ECO:0000256" key="1">
    <source>
        <dbReference type="ARBA" id="ARBA00004239"/>
    </source>
</evidence>
<keyword evidence="12" id="KW-0221">Differentiation</keyword>
<feature type="disulfide bond" evidence="19">
    <location>
        <begin position="2121"/>
        <end position="2130"/>
    </location>
</feature>
<keyword evidence="17" id="KW-0325">Glycoprotein</keyword>
<dbReference type="PROSITE" id="PS01187">
    <property type="entry name" value="EGF_CA"/>
    <property type="match status" value="5"/>
</dbReference>
<dbReference type="PANTHER" id="PTHR24049:SF22">
    <property type="entry name" value="DROSOPHILA CRUMBS HOMOLOG"/>
    <property type="match status" value="1"/>
</dbReference>
<evidence type="ECO:0000256" key="15">
    <source>
        <dbReference type="ARBA" id="ARBA00023136"/>
    </source>
</evidence>
<feature type="domain" description="EGF-like" evidence="21">
    <location>
        <begin position="2360"/>
        <end position="2398"/>
    </location>
</feature>
<dbReference type="PRINTS" id="PR00010">
    <property type="entry name" value="EGFBLOOD"/>
</dbReference>
<evidence type="ECO:0000256" key="20">
    <source>
        <dbReference type="SAM" id="SignalP"/>
    </source>
</evidence>
<keyword evidence="7 19" id="KW-0245">EGF-like domain</keyword>
<dbReference type="GO" id="GO:0007157">
    <property type="term" value="P:heterophilic cell-cell adhesion via plasma membrane cell adhesion molecules"/>
    <property type="evidence" value="ECO:0007669"/>
    <property type="project" value="TreeGrafter"/>
</dbReference>
<dbReference type="InterPro" id="IPR000742">
    <property type="entry name" value="EGF"/>
</dbReference>
<dbReference type="FunFam" id="2.10.25.10:FF:000565">
    <property type="entry name" value="Predicted protein"/>
    <property type="match status" value="1"/>
</dbReference>
<dbReference type="InterPro" id="IPR001881">
    <property type="entry name" value="EGF-like_Ca-bd_dom"/>
</dbReference>
<evidence type="ECO:0000256" key="5">
    <source>
        <dbReference type="ARBA" id="ARBA00022475"/>
    </source>
</evidence>
<dbReference type="FunFam" id="2.10.25.10:FF:000122">
    <property type="entry name" value="Protein crumbs homolog 2"/>
    <property type="match status" value="2"/>
</dbReference>
<evidence type="ECO:0000256" key="3">
    <source>
        <dbReference type="ARBA" id="ARBA00011881"/>
    </source>
</evidence>
<dbReference type="GO" id="GO:0080090">
    <property type="term" value="P:regulation of primary metabolic process"/>
    <property type="evidence" value="ECO:0007669"/>
    <property type="project" value="UniProtKB-ARBA"/>
</dbReference>
<feature type="disulfide bond" evidence="19">
    <location>
        <begin position="2616"/>
        <end position="2625"/>
    </location>
</feature>
<feature type="domain" description="EGF-like" evidence="21">
    <location>
        <begin position="2209"/>
        <end position="2245"/>
    </location>
</feature>
<evidence type="ECO:0000256" key="8">
    <source>
        <dbReference type="ARBA" id="ARBA00022553"/>
    </source>
</evidence>
<dbReference type="FunFam" id="2.10.25.10:FF:000520">
    <property type="entry name" value="Predicted protein"/>
    <property type="match status" value="1"/>
</dbReference>
<keyword evidence="6" id="KW-0964">Secreted</keyword>
<dbReference type="GO" id="GO:0051241">
    <property type="term" value="P:negative regulation of multicellular organismal process"/>
    <property type="evidence" value="ECO:0007669"/>
    <property type="project" value="UniProtKB-ARBA"/>
</dbReference>
<dbReference type="InterPro" id="IPR000152">
    <property type="entry name" value="EGF-type_Asp/Asn_hydroxyl_site"/>
</dbReference>
<feature type="disulfide bond" evidence="19">
    <location>
        <begin position="2289"/>
        <end position="2299"/>
    </location>
</feature>
<feature type="disulfide bond" evidence="19">
    <location>
        <begin position="2348"/>
        <end position="2357"/>
    </location>
</feature>
<feature type="disulfide bond" evidence="19">
    <location>
        <begin position="2464"/>
        <end position="2473"/>
    </location>
</feature>
<dbReference type="GO" id="GO:0048592">
    <property type="term" value="P:eye morphogenesis"/>
    <property type="evidence" value="ECO:0007669"/>
    <property type="project" value="UniProtKB-ARBA"/>
</dbReference>
<feature type="disulfide bond" evidence="19">
    <location>
        <begin position="2235"/>
        <end position="2244"/>
    </location>
</feature>
<comment type="function">
    <text evidence="18">Forms the apical lamina, a component of the extracellular matrix.</text>
</comment>
<feature type="disulfide bond" evidence="19">
    <location>
        <begin position="2159"/>
        <end position="2168"/>
    </location>
</feature>
<evidence type="ECO:0000256" key="9">
    <source>
        <dbReference type="ARBA" id="ARBA00022692"/>
    </source>
</evidence>
<dbReference type="FunFam" id="2.10.25.10:FF:000309">
    <property type="entry name" value="Uncharacterized protein, isoform A"/>
    <property type="match status" value="1"/>
</dbReference>
<feature type="disulfide bond" evidence="19">
    <location>
        <begin position="2388"/>
        <end position="2397"/>
    </location>
</feature>
<dbReference type="GO" id="GO:0008593">
    <property type="term" value="P:regulation of Notch signaling pathway"/>
    <property type="evidence" value="ECO:0007669"/>
    <property type="project" value="UniProtKB-ARBA"/>
</dbReference>
<keyword evidence="13" id="KW-0106">Calcium</keyword>
<evidence type="ECO:0000256" key="18">
    <source>
        <dbReference type="ARBA" id="ARBA00055075"/>
    </source>
</evidence>
<dbReference type="PROSITE" id="PS00022">
    <property type="entry name" value="EGF_1"/>
    <property type="match status" value="15"/>
</dbReference>
<evidence type="ECO:0000256" key="13">
    <source>
        <dbReference type="ARBA" id="ARBA00022837"/>
    </source>
</evidence>
<feature type="disulfide bond" evidence="19">
    <location>
        <begin position="212"/>
        <end position="221"/>
    </location>
</feature>
<dbReference type="GO" id="GO:0030182">
    <property type="term" value="P:neuron differentiation"/>
    <property type="evidence" value="ECO:0007669"/>
    <property type="project" value="UniProtKB-ARBA"/>
</dbReference>
<dbReference type="GO" id="GO:0051240">
    <property type="term" value="P:positive regulation of multicellular organismal process"/>
    <property type="evidence" value="ECO:0007669"/>
    <property type="project" value="UniProtKB-ARBA"/>
</dbReference>
<feature type="disulfide bond" evidence="19">
    <location>
        <begin position="2502"/>
        <end position="2511"/>
    </location>
</feature>
<dbReference type="GO" id="GO:0009792">
    <property type="term" value="P:embryo development ending in birth or egg hatching"/>
    <property type="evidence" value="ECO:0007669"/>
    <property type="project" value="UniProtKB-ARBA"/>
</dbReference>
<dbReference type="CDD" id="cd00054">
    <property type="entry name" value="EGF_CA"/>
    <property type="match status" value="17"/>
</dbReference>
<keyword evidence="11" id="KW-0677">Repeat</keyword>
<dbReference type="GO" id="GO:0048638">
    <property type="term" value="P:regulation of developmental growth"/>
    <property type="evidence" value="ECO:0007669"/>
    <property type="project" value="UniProtKB-ARBA"/>
</dbReference>
<dbReference type="FunFam" id="2.10.25.10:FF:000784">
    <property type="entry name" value="Uncharacterized protein"/>
    <property type="match status" value="1"/>
</dbReference>
<feature type="domain" description="EGF-like" evidence="21">
    <location>
        <begin position="2476"/>
        <end position="2512"/>
    </location>
</feature>
<evidence type="ECO:0000256" key="7">
    <source>
        <dbReference type="ARBA" id="ARBA00022536"/>
    </source>
</evidence>
<dbReference type="GO" id="GO:0048871">
    <property type="term" value="P:multicellular organismal-level homeostasis"/>
    <property type="evidence" value="ECO:0007669"/>
    <property type="project" value="UniProtKB-ARBA"/>
</dbReference>
<evidence type="ECO:0000256" key="14">
    <source>
        <dbReference type="ARBA" id="ARBA00022989"/>
    </source>
</evidence>
<evidence type="ECO:0000256" key="4">
    <source>
        <dbReference type="ARBA" id="ARBA00022473"/>
    </source>
</evidence>
<evidence type="ECO:0000256" key="19">
    <source>
        <dbReference type="PROSITE-ProRule" id="PRU00076"/>
    </source>
</evidence>
<dbReference type="PANTHER" id="PTHR24049">
    <property type="entry name" value="CRUMBS FAMILY MEMBER"/>
    <property type="match status" value="1"/>
</dbReference>
<feature type="domain" description="EGF-like" evidence="21">
    <location>
        <begin position="2133"/>
        <end position="2169"/>
    </location>
</feature>
<feature type="domain" description="EGF-like" evidence="21">
    <location>
        <begin position="2438"/>
        <end position="2474"/>
    </location>
</feature>
<feature type="disulfide bond" evidence="19">
    <location>
        <begin position="2310"/>
        <end position="2319"/>
    </location>
</feature>
<dbReference type="GO" id="GO:0005576">
    <property type="term" value="C:extracellular region"/>
    <property type="evidence" value="ECO:0007669"/>
    <property type="project" value="UniProtKB-SubCell"/>
</dbReference>
<dbReference type="FunFam" id="2.10.25.10:FF:000143">
    <property type="entry name" value="Protein crumbs 1"/>
    <property type="match status" value="4"/>
</dbReference>
<evidence type="ECO:0000256" key="16">
    <source>
        <dbReference type="ARBA" id="ARBA00023157"/>
    </source>
</evidence>
<dbReference type="Pfam" id="PF00008">
    <property type="entry name" value="EGF"/>
    <property type="match status" value="12"/>
</dbReference>
<feature type="disulfide bond" evidence="19">
    <location>
        <begin position="2578"/>
        <end position="2587"/>
    </location>
</feature>
<dbReference type="InterPro" id="IPR049883">
    <property type="entry name" value="NOTCH1_EGF-like"/>
</dbReference>
<feature type="disulfide bond" evidence="19">
    <location>
        <begin position="2426"/>
        <end position="2435"/>
    </location>
</feature>
<feature type="domain" description="EGF-like" evidence="21">
    <location>
        <begin position="25"/>
        <end position="62"/>
    </location>
</feature>
<dbReference type="GO" id="GO:0005509">
    <property type="term" value="F:calcium ion binding"/>
    <property type="evidence" value="ECO:0007669"/>
    <property type="project" value="InterPro"/>
</dbReference>
<feature type="domain" description="EGF-like" evidence="21">
    <location>
        <begin position="2514"/>
        <end position="2550"/>
    </location>
</feature>
<dbReference type="GO" id="GO:0007154">
    <property type="term" value="P:cell communication"/>
    <property type="evidence" value="ECO:0007669"/>
    <property type="project" value="UniProtKB-ARBA"/>
</dbReference>
<proteinExistence type="evidence at transcript level"/>
<feature type="domain" description="EGF-like" evidence="21">
    <location>
        <begin position="2285"/>
        <end position="2320"/>
    </location>
</feature>
<dbReference type="GO" id="GO:0003002">
    <property type="term" value="P:regionalization"/>
    <property type="evidence" value="ECO:0007669"/>
    <property type="project" value="UniProtKB-ARBA"/>
</dbReference>
<dbReference type="PROSITE" id="PS00010">
    <property type="entry name" value="ASX_HYDROXYL"/>
    <property type="match status" value="11"/>
</dbReference>
<feature type="disulfide bond" evidence="19">
    <location>
        <begin position="2540"/>
        <end position="2549"/>
    </location>
</feature>
<feature type="domain" description="EGF-like" evidence="21">
    <location>
        <begin position="2590"/>
        <end position="2626"/>
    </location>
</feature>
<dbReference type="GO" id="GO:0032991">
    <property type="term" value="C:protein-containing complex"/>
    <property type="evidence" value="ECO:0007669"/>
    <property type="project" value="TreeGrafter"/>
</dbReference>
<dbReference type="SMART" id="SM00179">
    <property type="entry name" value="EGF_CA"/>
    <property type="match status" value="17"/>
</dbReference>
<feature type="disulfide bond" evidence="19">
    <location>
        <begin position="52"/>
        <end position="61"/>
    </location>
</feature>
<evidence type="ECO:0000256" key="12">
    <source>
        <dbReference type="ARBA" id="ARBA00022782"/>
    </source>
</evidence>
<dbReference type="InterPro" id="IPR051022">
    <property type="entry name" value="Notch_Cell-Fate_Det"/>
</dbReference>
<feature type="disulfide bond" evidence="19">
    <location>
        <begin position="250"/>
        <end position="259"/>
    </location>
</feature>
<feature type="domain" description="EGF-like" evidence="21">
    <location>
        <begin position="2552"/>
        <end position="2588"/>
    </location>
</feature>
<comment type="subunit">
    <text evidence="3">Homotetramer.</text>
</comment>
<dbReference type="EMBL" id="AJ291489">
    <property type="protein sequence ID" value="CAC20782.1"/>
    <property type="molecule type" value="mRNA"/>
</dbReference>
<evidence type="ECO:0000256" key="17">
    <source>
        <dbReference type="ARBA" id="ARBA00023180"/>
    </source>
</evidence>
<dbReference type="Pfam" id="PF12661">
    <property type="entry name" value="hEGF"/>
    <property type="match status" value="2"/>
</dbReference>
<dbReference type="PROSITE" id="PS01186">
    <property type="entry name" value="EGF_2"/>
    <property type="match status" value="14"/>
</dbReference>
<feature type="chain" id="PRO_5004327787" evidence="20">
    <location>
        <begin position="26"/>
        <end position="2656"/>
    </location>
</feature>
<dbReference type="Pfam" id="PF07645">
    <property type="entry name" value="EGF_CA"/>
    <property type="match status" value="1"/>
</dbReference>
<keyword evidence="5" id="KW-1003">Cell membrane</keyword>
<feature type="domain" description="EGF-like" evidence="21">
    <location>
        <begin position="224"/>
        <end position="260"/>
    </location>
</feature>
<feature type="disulfide bond" evidence="19">
    <location>
        <begin position="2197"/>
        <end position="2206"/>
    </location>
</feature>
<dbReference type="GO" id="GO:0060255">
    <property type="term" value="P:regulation of macromolecule metabolic process"/>
    <property type="evidence" value="ECO:0007669"/>
    <property type="project" value="UniProtKB-ARBA"/>
</dbReference>
<dbReference type="GO" id="GO:0016324">
    <property type="term" value="C:apical plasma membrane"/>
    <property type="evidence" value="ECO:0007669"/>
    <property type="project" value="UniProtKB-SubCell"/>
</dbReference>
<dbReference type="GO" id="GO:0060562">
    <property type="term" value="P:epithelial tube morphogenesis"/>
    <property type="evidence" value="ECO:0007669"/>
    <property type="project" value="UniProtKB-ARBA"/>
</dbReference>
<dbReference type="GO" id="GO:0045197">
    <property type="term" value="P:establishment or maintenance of epithelial cell apical/basal polarity"/>
    <property type="evidence" value="ECO:0007669"/>
    <property type="project" value="TreeGrafter"/>
</dbReference>
<dbReference type="GO" id="GO:0002064">
    <property type="term" value="P:epithelial cell development"/>
    <property type="evidence" value="ECO:0007669"/>
    <property type="project" value="UniProtKB-ARBA"/>
</dbReference>
<evidence type="ECO:0000256" key="11">
    <source>
        <dbReference type="ARBA" id="ARBA00022737"/>
    </source>
</evidence>
<dbReference type="GO" id="GO:0023052">
    <property type="term" value="P:signaling"/>
    <property type="evidence" value="ECO:0007669"/>
    <property type="project" value="UniProtKB-ARBA"/>
</dbReference>
<sequence>MGTSFKMAALLFVLWSALFLTGATALNECDSNPCMNSAICRDGLIGAYTCECVGNWQGVNCQTPFTAVACPFGNVYDYVATISIGPPLPHRYLCQAVFRFHGAIQVNFTFTRFDIEASKDGIWLLPGNVVDSSDDALSYHNGTASLPPSVITYTSEDFAFNPNFFIEVFTDKTILSQGFTLDISVDGDDCLSSPCQNGALCVDLIRDYFCICGAGYEGVNCENDTDECRSDPCMNGGVCVDGENSVTCTCTQSYTGVLCETGIVIVASTSVSVGNGVYEGSFTPDVNFDFTFSPALFATYSIGGSGTSQLWLINTFFTSDPSTSAMTAFQTITLSALQETALWSPPSTTSISNLLSSQINVPGGVVCSDIQFFCVRIGRNPASSPFFEIRGEPTDDVLEECVSIACRGVEITDTTLMISSGDLRTGESGQTVTFDVLLDSDANAGSVTGSNLWSIAAFGSSNNLGAGTRVRETNVILDGTQGGVGITAGSQSTISALSFDVNLGNGFATCDDYPFICVEVSKNSIAAPNYGLSGDLISCQAVTCRGVEVTNTVVSVSTGALLEETNQDISFDVTLTSSAEGGSAQGSNLWGILAFASSKSDGSGTRLEETIVTLDPAQSGTALLSGTTETISGVTTSWQLNDGPTCSQITHFCVQVRKGSNPDFELNGVPTNDVLIACTPISCRGVEITSTSVVVNSGDVLEGTAQTLNLDITLQSVAGAGSVSGSGLINVISFLSAASDGSGSRFDTSTSTISTTHGFTGIDAGGPTVVSGLAVAVSLVDGPTCSDFGYVCVEVQRGTSPSIDYTLTGIPSQASLIGCRQVTCRGVEITGTELSLTSGDIREGTSQTINFGVTLNSAALAGSVSGSNLWQITPFLSSTPDASGNVQTFANAVLAVNQGNRPVVAGSPTTIGGVSIPANLTSGPQCAQFAYFCVSVSRNPLANPQFLLSGVPNVDSLTTCEPINCRGVEVSQTVVAINGGEIIEGVMSSLTFTVALQTMSTGGNVAGTNLWEVSAFGSSNMDGSGTRYLLTPANLPDSAADAGVTAGSVTSLAGLTADFTLSASVTCAEFQFLCVQVTRDTGSTPSFSLSGVPSDSSLISCTSTPCGGVEITGTELMIQSGLLREGFPSSQFGFSVSISSNPSGGSVSGSNLWDITTWLSSDALGAGTKYLEETLSLTAQQSGTPIVSGVDTATINGLLVDWDSTSGPLCTQATFMCTQVSKSISANPDFQLTGTPNNDVFINCQPIACRAVEVTSTALDLASTSILEGASQTLSFSFTINTDPSAGGVSGSNLWDLAIFLSDSASGSNSINERDILLSTAQRDSEIQPGTPTVIDGLSAMLNLQTAPTCSEFSHVCVRLTKSGAANPNFGISGIPDTSALIGCEAVTCTGVIISGTSLDLNSGDIQEGTNQQVEFDFNLVSVSTGGSVSGSNLWQVTVFGSLDSNGQGNRVEPQTVALTSTQGATAISAGTPAVLSGLNFNWDLTDGPLCADFDYLCAQVERNPSSSLDFMLSGNPSDSVLTTCLPVTCRGVEITRTIVTVPSPEILEGTNQNLDLTVTLESNNMGGSVNGDNLWQAIAFLSANADGSGTRLEQTNIPLDTSQAGLDITAGNAVQLTSLAYALDLVGGVTCSDFQYLCVQVAQNPLSTPAFQLDSTADELTACMQVTCRGVEIANTDLTLISGGVREGVVRQTLTLDLTFQSNDQAGSVSGTNLWEFEVFGSMNADGSGARVAQTISPTTIHYNTPLIAGSDTIFNGINIGWDMISGQTCDDVQYICVEASKNLFANPDFTLVVSNNADLRACLPLDCRGVEVTGTGLDVTSGGVLVEGDSEHSITFNIAVDSNADGGSVAGTNLWLVRAYATDSMGLGGSVFNPVDVTLTPAQSGTGINAGTTANILSVTADLDLSSRLCSELEGICVVLQQNANSNAPFNFDPQPNSNVLTSCSPATCTGVEVTDVNFNVVSGAPLQAGSENNSLTLNLNINPDATGASVSGTNLWQVEIFLNFQMDGQGTTSFPPGYQVTAIPASSNSQPLTAGLSYSLDQITTVLNLRNRECASLPFVCMRLSKNPSFSPDFTLSDSSSPISCQQLPCADTDECDPNPCLNGGICTDGVNSYTCSCPPGFTGTNCMDDINECDSDPCQNGGSCMEGVDSFTCICAAGYTGTFCPDDINECASGPCQNGGICDNGLAMYTCDCQPGYTGINCEMNIDECASSPCEKGGTCNDRINEYLCDCLPGYAGDQCQIDINECLSFPCRNGGDCMDLVADFLCICEPGWTGRICDTDVNECLSSPCVNGDCIHGINSYFCTCQAGWTDINCDIDIDECASDPCFNGGVCVDEVNGYTCNCAPGWTDVNCQTDINECLLTASPCNGNDVCQNLQNSFSCDCSPGWTGDRCGTDINECASDPCINGGTCNDEINQFTCTCLEGFTGVRCDIEIDECTSQPCQNGGTCQDGNNAFTCQCAPGWEGDTCTEDVNECASSPCVNGGTCTHGIDIYFCECPPAWTGYNCEQDRMECLSNPCLNGGRCIEQTNAYECVCEPGYTGTNCETDINECASGPCENAGDCIDEVNSYTCDCTAGYEGLVCQFEINECESSPCLNGGTCDDQIALYVCTCAPGWTGSNCEIGNCHFIKDRQTLNARGRCLRFFFAVRLIN</sequence>
<dbReference type="SUPFAM" id="SSF57196">
    <property type="entry name" value="EGF/Laminin"/>
    <property type="match status" value="13"/>
</dbReference>
<dbReference type="SMART" id="SM00181">
    <property type="entry name" value="EGF"/>
    <property type="match status" value="17"/>
</dbReference>
<protein>
    <submittedName>
        <fullName evidence="22">Fibrosurfin</fullName>
    </submittedName>
</protein>
<evidence type="ECO:0000256" key="2">
    <source>
        <dbReference type="ARBA" id="ARBA00004247"/>
    </source>
</evidence>
<keyword evidence="16 19" id="KW-1015">Disulfide bond</keyword>
<organism evidence="22">
    <name type="scientific">Paracentrotus lividus</name>
    <name type="common">Common sea urchin</name>
    <dbReference type="NCBI Taxonomy" id="7656"/>
    <lineage>
        <taxon>Eukaryota</taxon>
        <taxon>Metazoa</taxon>
        <taxon>Echinodermata</taxon>
        <taxon>Eleutherozoa</taxon>
        <taxon>Echinozoa</taxon>
        <taxon>Echinoidea</taxon>
        <taxon>Euechinoidea</taxon>
        <taxon>Echinacea</taxon>
        <taxon>Camarodonta</taxon>
        <taxon>Echinidea</taxon>
        <taxon>Echinidae</taxon>
        <taxon>Paracentrotus</taxon>
    </lineage>
</organism>
<keyword evidence="14" id="KW-1133">Transmembrane helix</keyword>
<evidence type="ECO:0000313" key="22">
    <source>
        <dbReference type="EMBL" id="CAC20782.1"/>
    </source>
</evidence>
<feature type="domain" description="EGF-like" evidence="21">
    <location>
        <begin position="2095"/>
        <end position="2131"/>
    </location>
</feature>
<dbReference type="GO" id="GO:0050877">
    <property type="term" value="P:nervous system process"/>
    <property type="evidence" value="ECO:0007669"/>
    <property type="project" value="UniProtKB-ARBA"/>
</dbReference>
<feature type="disulfide bond" evidence="19">
    <location>
        <begin position="2273"/>
        <end position="2282"/>
    </location>
</feature>
<evidence type="ECO:0000256" key="10">
    <source>
        <dbReference type="ARBA" id="ARBA00022729"/>
    </source>
</evidence>
<keyword evidence="15" id="KW-0472">Membrane</keyword>
<keyword evidence="4" id="KW-0217">Developmental protein</keyword>
<keyword evidence="8" id="KW-0597">Phosphoprotein</keyword>
<dbReference type="FunFam" id="2.10.25.10:FF:000327">
    <property type="entry name" value="neurogenic locus notch homolog protein 4"/>
    <property type="match status" value="1"/>
</dbReference>
<keyword evidence="10 20" id="KW-0732">Signal</keyword>
<feature type="domain" description="EGF-like" evidence="21">
    <location>
        <begin position="2322"/>
        <end position="2358"/>
    </location>
</feature>
<dbReference type="FunFam" id="2.10.25.10:FF:000391">
    <property type="entry name" value="Weary, isoform C"/>
    <property type="match status" value="1"/>
</dbReference>
<evidence type="ECO:0000259" key="21">
    <source>
        <dbReference type="PROSITE" id="PS50026"/>
    </source>
</evidence>
<dbReference type="GO" id="GO:0061326">
    <property type="term" value="P:renal tubule development"/>
    <property type="evidence" value="ECO:0007669"/>
    <property type="project" value="UniProtKB-ARBA"/>
</dbReference>
<dbReference type="FunFam" id="2.10.25.10:FF:000004">
    <property type="entry name" value="Neurogenic locus notch 1"/>
    <property type="match status" value="1"/>
</dbReference>